<dbReference type="EMBL" id="CP064954">
    <property type="protein sequence ID" value="QPK79635.1"/>
    <property type="molecule type" value="Genomic_DNA"/>
</dbReference>
<keyword evidence="2" id="KW-0472">Membrane</keyword>
<evidence type="ECO:0000313" key="4">
    <source>
        <dbReference type="Proteomes" id="UP000594681"/>
    </source>
</evidence>
<gene>
    <name evidence="3" type="ORF">G7Y31_02700</name>
</gene>
<dbReference type="RefSeq" id="WP_165008404.1">
    <property type="nucleotide sequence ID" value="NZ_CP064954.1"/>
</dbReference>
<evidence type="ECO:0000256" key="2">
    <source>
        <dbReference type="SAM" id="Phobius"/>
    </source>
</evidence>
<name>A0A7T0PBP1_9CORY</name>
<protein>
    <submittedName>
        <fullName evidence="3">Uncharacterized protein</fullName>
    </submittedName>
</protein>
<keyword evidence="2" id="KW-0812">Transmembrane</keyword>
<keyword evidence="4" id="KW-1185">Reference proteome</keyword>
<feature type="transmembrane region" description="Helical" evidence="2">
    <location>
        <begin position="103"/>
        <end position="123"/>
    </location>
</feature>
<feature type="region of interest" description="Disordered" evidence="1">
    <location>
        <begin position="1"/>
        <end position="25"/>
    </location>
</feature>
<dbReference type="AlphaFoldDB" id="A0A7T0PBP1"/>
<dbReference type="KEGG" id="cliz:G7Y31_02700"/>
<feature type="transmembrane region" description="Helical" evidence="2">
    <location>
        <begin position="31"/>
        <end position="52"/>
    </location>
</feature>
<feature type="transmembrane region" description="Helical" evidence="2">
    <location>
        <begin position="135"/>
        <end position="155"/>
    </location>
</feature>
<proteinExistence type="predicted"/>
<feature type="transmembrane region" description="Helical" evidence="2">
    <location>
        <begin position="58"/>
        <end position="82"/>
    </location>
</feature>
<evidence type="ECO:0000256" key="1">
    <source>
        <dbReference type="SAM" id="MobiDB-lite"/>
    </source>
</evidence>
<sequence>MPKSTRTHTDLAHTGRTRTNPGSTSARTRNLYISLAALVPALAGVVAMPLSYLVAVPLWAIGIVTAGVFLARLQGAIGKLNLDPAQADEYQRARIDRARSNSWRFAFFALLGLMLVALCLPLLDLAPGQVPWPEIVRALGMLAGVLALGTSQTLLGTITLAMDTDELADATDPTT</sequence>
<evidence type="ECO:0000313" key="3">
    <source>
        <dbReference type="EMBL" id="QPK79635.1"/>
    </source>
</evidence>
<dbReference type="Proteomes" id="UP000594681">
    <property type="component" value="Chromosome"/>
</dbReference>
<organism evidence="3 4">
    <name type="scientific">Corynebacterium lizhenjunii</name>
    <dbReference type="NCBI Taxonomy" id="2709394"/>
    <lineage>
        <taxon>Bacteria</taxon>
        <taxon>Bacillati</taxon>
        <taxon>Actinomycetota</taxon>
        <taxon>Actinomycetes</taxon>
        <taxon>Mycobacteriales</taxon>
        <taxon>Corynebacteriaceae</taxon>
        <taxon>Corynebacterium</taxon>
    </lineage>
</organism>
<keyword evidence="2" id="KW-1133">Transmembrane helix</keyword>
<accession>A0A7T0PBP1</accession>
<reference evidence="3 4" key="1">
    <citation type="submission" date="2020-11" db="EMBL/GenBank/DDBJ databases">
        <title>Corynebacterium sp. ZJ-599.</title>
        <authorList>
            <person name="Zhou J."/>
        </authorList>
    </citation>
    <scope>NUCLEOTIDE SEQUENCE [LARGE SCALE GENOMIC DNA]</scope>
    <source>
        <strain evidence="3 4">ZJ-599</strain>
    </source>
</reference>